<protein>
    <recommendedName>
        <fullName evidence="4">Protein kinase domain-containing protein</fullName>
    </recommendedName>
</protein>
<feature type="compositionally biased region" description="Basic and acidic residues" evidence="1">
    <location>
        <begin position="46"/>
        <end position="57"/>
    </location>
</feature>
<feature type="compositionally biased region" description="Basic and acidic residues" evidence="1">
    <location>
        <begin position="91"/>
        <end position="100"/>
    </location>
</feature>
<dbReference type="Gramene" id="ONK81821">
    <property type="protein sequence ID" value="ONK81821"/>
    <property type="gene ID" value="A4U43_C01F33210"/>
</dbReference>
<gene>
    <name evidence="2" type="ORF">A4U43_C01F33210</name>
</gene>
<feature type="compositionally biased region" description="Polar residues" evidence="1">
    <location>
        <begin position="75"/>
        <end position="84"/>
    </location>
</feature>
<proteinExistence type="predicted"/>
<dbReference type="EMBL" id="CM007381">
    <property type="protein sequence ID" value="ONK81821.1"/>
    <property type="molecule type" value="Genomic_DNA"/>
</dbReference>
<evidence type="ECO:0008006" key="4">
    <source>
        <dbReference type="Google" id="ProtNLM"/>
    </source>
</evidence>
<feature type="region of interest" description="Disordered" evidence="1">
    <location>
        <begin position="1"/>
        <end position="20"/>
    </location>
</feature>
<name>A0A5P1FXH6_ASPOF</name>
<keyword evidence="3" id="KW-1185">Reference proteome</keyword>
<feature type="region of interest" description="Disordered" evidence="1">
    <location>
        <begin position="31"/>
        <end position="115"/>
    </location>
</feature>
<feature type="compositionally biased region" description="Basic and acidic residues" evidence="1">
    <location>
        <begin position="1"/>
        <end position="17"/>
    </location>
</feature>
<dbReference type="AlphaFoldDB" id="A0A5P1FXH6"/>
<dbReference type="Proteomes" id="UP000243459">
    <property type="component" value="Chromosome 1"/>
</dbReference>
<evidence type="ECO:0000256" key="1">
    <source>
        <dbReference type="SAM" id="MobiDB-lite"/>
    </source>
</evidence>
<reference evidence="3" key="1">
    <citation type="journal article" date="2017" name="Nat. Commun.">
        <title>The asparagus genome sheds light on the origin and evolution of a young Y chromosome.</title>
        <authorList>
            <person name="Harkess A."/>
            <person name="Zhou J."/>
            <person name="Xu C."/>
            <person name="Bowers J.E."/>
            <person name="Van der Hulst R."/>
            <person name="Ayyampalayam S."/>
            <person name="Mercati F."/>
            <person name="Riccardi P."/>
            <person name="McKain M.R."/>
            <person name="Kakrana A."/>
            <person name="Tang H."/>
            <person name="Ray J."/>
            <person name="Groenendijk J."/>
            <person name="Arikit S."/>
            <person name="Mathioni S.M."/>
            <person name="Nakano M."/>
            <person name="Shan H."/>
            <person name="Telgmann-Rauber A."/>
            <person name="Kanno A."/>
            <person name="Yue Z."/>
            <person name="Chen H."/>
            <person name="Li W."/>
            <person name="Chen Y."/>
            <person name="Xu X."/>
            <person name="Zhang Y."/>
            <person name="Luo S."/>
            <person name="Chen H."/>
            <person name="Gao J."/>
            <person name="Mao Z."/>
            <person name="Pires J.C."/>
            <person name="Luo M."/>
            <person name="Kudrna D."/>
            <person name="Wing R.A."/>
            <person name="Meyers B.C."/>
            <person name="Yi K."/>
            <person name="Kong H."/>
            <person name="Lavrijsen P."/>
            <person name="Sunseri F."/>
            <person name="Falavigna A."/>
            <person name="Ye Y."/>
            <person name="Leebens-Mack J.H."/>
            <person name="Chen G."/>
        </authorList>
    </citation>
    <scope>NUCLEOTIDE SEQUENCE [LARGE SCALE GENOMIC DNA]</scope>
    <source>
        <strain evidence="3">cv. DH0086</strain>
    </source>
</reference>
<accession>A0A5P1FXH6</accession>
<evidence type="ECO:0000313" key="2">
    <source>
        <dbReference type="EMBL" id="ONK81821.1"/>
    </source>
</evidence>
<organism evidence="2 3">
    <name type="scientific">Asparagus officinalis</name>
    <name type="common">Garden asparagus</name>
    <dbReference type="NCBI Taxonomy" id="4686"/>
    <lineage>
        <taxon>Eukaryota</taxon>
        <taxon>Viridiplantae</taxon>
        <taxon>Streptophyta</taxon>
        <taxon>Embryophyta</taxon>
        <taxon>Tracheophyta</taxon>
        <taxon>Spermatophyta</taxon>
        <taxon>Magnoliopsida</taxon>
        <taxon>Liliopsida</taxon>
        <taxon>Asparagales</taxon>
        <taxon>Asparagaceae</taxon>
        <taxon>Asparagoideae</taxon>
        <taxon>Asparagus</taxon>
    </lineage>
</organism>
<sequence>MLRKNPDHRPNAAELLRDPYLLPYVAESCNPSPFYLPIKPTSDSTPQEKRPKKRSNEARISTSKPSGDRRAIGNANKNQSSEAAANTPKLSDVHKPNGDKPEEETSTASTLTVLQGERSAEWDGLNVIQQRADALESLLELCAKLLQQERLEELAGVLRPFGEEAVSSRETAIWLTKSLVTQPKIVKEDDG</sequence>
<evidence type="ECO:0000313" key="3">
    <source>
        <dbReference type="Proteomes" id="UP000243459"/>
    </source>
</evidence>